<sequence length="1208" mass="131384">MQGLRLLCCCVASLLLLGAAELQVSASGGTEDVANFVENHLSAGDRSLEGNEGILCPDSVPPEKTVLLQPADSNEAAAQERSGMPHDCGSKTGADINIPVDGSNNESQEEDNDVNVANASSSVSECHTATGSNADGGEIVAREPEPAEGTPLPGEDTEELLAKEQPGGSRSEAAKESKEEGELDVAGVEIRLEEAGSEEDRKNFPPATAGSFEESTCLPAEERQVSQHGTKALAREEVAAAEHHSGPDDGKDAAEKESEVSEASQRSTPPSPASGESPPQGDAHSAEPALAELGTLEEEGTQPEEGSKEDKSRIPHASQGAESHVQGRNHANKQDKEVSSSETSHVSGDPLGGNGLAVKEKEPDSGNRTGDSPERETATDGQPAERDREEPGTASAEGVGKNPNLEAEKSEESSEEEDDDQEESEEEGDDSAEEEGDDSAEEEGDDSAEKEKERAGLAEEEDGDPAEGAGLAEEEGSDPAEEEGAGLAEEEGGDPAEKEGGGLAEEEGGDPAEEEGAGLAEEEDGDPAEAEGAGLAEEEGGDPAEAEEEGAGLAQSEEEAEEVIAPDVREAASDMEDHGHVKEEEISEVEAESDSAGQENAPRRDMEQDKDHSHNSNPAVAGSLSVDAQLVAETDSPPGNNRPPAGAVPDPRQIEETEDVGETAKRDRSHIESTLKLSEAKPADDYSATLQRLRKIYHSSIKPLEQSYRYNELRQHEITEELLPGWGMSWSNDRGLKRCHTKLRLPRTYPGLLSHSGWLCAAGHTFMASSNKHLHKMDTVVSRYIVTASEGSIAAWETHPEMLRVERLPWRWPDSCHVICVDGEITSKPMVLFLGPWSVGKSTMINYLLGLDDTPYQLYTGAEPTTSEFTVIMHGPKLKTIEGIVMAADSARSFSPLEKFGQNFLEKLIGIEVPHKLLERVTFVDTPGIIENRKQQERGYPFNDVCQWFIDRADLIFVVFDPTKLDVGLELEMLFRQLKGRESQIRIILNKADSLATQELMRVYGALFWSLAPLINVTEPPRVYVSSFWPPEYHPETHKDLFLKEEISLLEDLNQVIENRLENKIAFIRQHAIRVRIHALLVDRYLQTYKDKMTFFSDGELVFKDIVEDPDKFYIFKSILAKTNVSKFDLPNREAYKDFFGINPISSFKLLAQQCSYMGGCYLEKIERAITHELPDLLGSIGLGKKPSVLSCDTTGCGETPRNRYRKP</sequence>
<dbReference type="PANTHER" id="PTHR43681:SF1">
    <property type="entry name" value="SARCALUMENIN"/>
    <property type="match status" value="1"/>
</dbReference>
<reference evidence="11" key="2">
    <citation type="submission" date="2025-09" db="UniProtKB">
        <authorList>
            <consortium name="Ensembl"/>
        </authorList>
    </citation>
    <scope>IDENTIFICATION</scope>
</reference>
<feature type="compositionally biased region" description="Acidic residues" evidence="8">
    <location>
        <begin position="472"/>
        <end position="494"/>
    </location>
</feature>
<reference evidence="11" key="1">
    <citation type="submission" date="2025-08" db="UniProtKB">
        <authorList>
            <consortium name="Ensembl"/>
        </authorList>
    </citation>
    <scope>IDENTIFICATION</scope>
</reference>
<evidence type="ECO:0000313" key="12">
    <source>
        <dbReference type="Proteomes" id="UP000694380"/>
    </source>
</evidence>
<feature type="compositionally biased region" description="Acidic residues" evidence="8">
    <location>
        <begin position="536"/>
        <end position="564"/>
    </location>
</feature>
<evidence type="ECO:0000256" key="2">
    <source>
        <dbReference type="ARBA" id="ARBA00022729"/>
    </source>
</evidence>
<dbReference type="InterPro" id="IPR027417">
    <property type="entry name" value="P-loop_NTPase"/>
</dbReference>
<dbReference type="GO" id="GO:0033017">
    <property type="term" value="C:sarcoplasmic reticulum membrane"/>
    <property type="evidence" value="ECO:0007669"/>
    <property type="project" value="UniProtKB-SubCell"/>
</dbReference>
<keyword evidence="4" id="KW-0472">Membrane</keyword>
<dbReference type="GO" id="GO:0005525">
    <property type="term" value="F:GTP binding"/>
    <property type="evidence" value="ECO:0007669"/>
    <property type="project" value="InterPro"/>
</dbReference>
<dbReference type="InterPro" id="IPR045063">
    <property type="entry name" value="Dynamin_N"/>
</dbReference>
<feature type="region of interest" description="Disordered" evidence="8">
    <location>
        <begin position="73"/>
        <end position="671"/>
    </location>
</feature>
<dbReference type="PROSITE" id="PS51718">
    <property type="entry name" value="G_DYNAMIN_2"/>
    <property type="match status" value="1"/>
</dbReference>
<dbReference type="GO" id="GO:0033018">
    <property type="term" value="C:sarcoplasmic reticulum lumen"/>
    <property type="evidence" value="ECO:0007669"/>
    <property type="project" value="UniProtKB-SubCell"/>
</dbReference>
<feature type="compositionally biased region" description="Basic and acidic residues" evidence="8">
    <location>
        <begin position="447"/>
        <end position="457"/>
    </location>
</feature>
<keyword evidence="5" id="KW-0325">Glycoprotein</keyword>
<gene>
    <name evidence="11" type="primary">SRL</name>
</gene>
<dbReference type="GeneTree" id="ENSGT00940000157834"/>
<feature type="compositionally biased region" description="Basic and acidic residues" evidence="8">
    <location>
        <begin position="567"/>
        <end position="584"/>
    </location>
</feature>
<dbReference type="Gene3D" id="1.10.268.20">
    <property type="match status" value="2"/>
</dbReference>
<dbReference type="Ensembl" id="ENSCPBT00000044648.1">
    <property type="protein sequence ID" value="ENSCPBP00000038074.1"/>
    <property type="gene ID" value="ENSCPBG00000026371.1"/>
</dbReference>
<dbReference type="InterPro" id="IPR031692">
    <property type="entry name" value="EHD_N"/>
</dbReference>
<accession>A0A8C3IU45</accession>
<feature type="chain" id="PRO_5034665224" description="Sarcalumenin" evidence="9">
    <location>
        <begin position="23"/>
        <end position="1208"/>
    </location>
</feature>
<feature type="compositionally biased region" description="Basic and acidic residues" evidence="8">
    <location>
        <begin position="358"/>
        <end position="391"/>
    </location>
</feature>
<evidence type="ECO:0000256" key="1">
    <source>
        <dbReference type="ARBA" id="ARBA00004564"/>
    </source>
</evidence>
<dbReference type="AlphaFoldDB" id="A0A8C3IU45"/>
<feature type="compositionally biased region" description="Basic and acidic residues" evidence="8">
    <location>
        <begin position="662"/>
        <end position="671"/>
    </location>
</feature>
<feature type="compositionally biased region" description="Basic and acidic residues" evidence="8">
    <location>
        <begin position="601"/>
        <end position="614"/>
    </location>
</feature>
<dbReference type="FunFam" id="3.40.50.300:FF:000635">
    <property type="entry name" value="Sarcalumenin, putative"/>
    <property type="match status" value="1"/>
</dbReference>
<evidence type="ECO:0000256" key="7">
    <source>
        <dbReference type="ARBA" id="ARBA00074933"/>
    </source>
</evidence>
<feature type="compositionally biased region" description="Basic and acidic residues" evidence="8">
    <location>
        <begin position="233"/>
        <end position="259"/>
    </location>
</feature>
<organism evidence="11 12">
    <name type="scientific">Chrysemys picta bellii</name>
    <name type="common">Western painted turtle</name>
    <name type="synonym">Emys bellii</name>
    <dbReference type="NCBI Taxonomy" id="8478"/>
    <lineage>
        <taxon>Eukaryota</taxon>
        <taxon>Metazoa</taxon>
        <taxon>Chordata</taxon>
        <taxon>Craniata</taxon>
        <taxon>Vertebrata</taxon>
        <taxon>Euteleostomi</taxon>
        <taxon>Archelosauria</taxon>
        <taxon>Testudinata</taxon>
        <taxon>Testudines</taxon>
        <taxon>Cryptodira</taxon>
        <taxon>Durocryptodira</taxon>
        <taxon>Testudinoidea</taxon>
        <taxon>Emydidae</taxon>
        <taxon>Chrysemys</taxon>
    </lineage>
</organism>
<evidence type="ECO:0000256" key="3">
    <source>
        <dbReference type="ARBA" id="ARBA00022951"/>
    </source>
</evidence>
<keyword evidence="2 9" id="KW-0732">Signal</keyword>
<evidence type="ECO:0000313" key="11">
    <source>
        <dbReference type="Ensembl" id="ENSCPBP00000038074.1"/>
    </source>
</evidence>
<feature type="domain" description="Dynamin-type G" evidence="10">
    <location>
        <begin position="825"/>
        <end position="1066"/>
    </location>
</feature>
<dbReference type="InterPro" id="IPR051943">
    <property type="entry name" value="TRAFAC_Dynamin-like_GTPase"/>
</dbReference>
<dbReference type="Pfam" id="PF16880">
    <property type="entry name" value="EHD_N"/>
    <property type="match status" value="1"/>
</dbReference>
<evidence type="ECO:0000256" key="5">
    <source>
        <dbReference type="ARBA" id="ARBA00023180"/>
    </source>
</evidence>
<proteinExistence type="predicted"/>
<feature type="compositionally biased region" description="Basic and acidic residues" evidence="8">
    <location>
        <begin position="190"/>
        <end position="203"/>
    </location>
</feature>
<evidence type="ECO:0000256" key="6">
    <source>
        <dbReference type="ARBA" id="ARBA00060448"/>
    </source>
</evidence>
<dbReference type="CDD" id="cd09913">
    <property type="entry name" value="EHD"/>
    <property type="match status" value="1"/>
</dbReference>
<dbReference type="Pfam" id="PF00350">
    <property type="entry name" value="Dynamin_N"/>
    <property type="match status" value="1"/>
</dbReference>
<evidence type="ECO:0000256" key="9">
    <source>
        <dbReference type="SAM" id="SignalP"/>
    </source>
</evidence>
<dbReference type="Proteomes" id="UP000694380">
    <property type="component" value="Unplaced"/>
</dbReference>
<comment type="subcellular location">
    <subcellularLocation>
        <location evidence="1">Sarcoplasmic reticulum lumen</location>
    </subcellularLocation>
    <subcellularLocation>
        <location evidence="6">Sarcoplasmic reticulum membrane</location>
        <topology evidence="6">Peripheral membrane protein</topology>
    </subcellularLocation>
</comment>
<feature type="compositionally biased region" description="Acidic residues" evidence="8">
    <location>
        <begin position="413"/>
        <end position="446"/>
    </location>
</feature>
<keyword evidence="12" id="KW-1185">Reference proteome</keyword>
<dbReference type="Gene3D" id="3.40.50.300">
    <property type="entry name" value="P-loop containing nucleotide triphosphate hydrolases"/>
    <property type="match status" value="1"/>
</dbReference>
<evidence type="ECO:0000256" key="4">
    <source>
        <dbReference type="ARBA" id="ARBA00023136"/>
    </source>
</evidence>
<feature type="compositionally biased region" description="Low complexity" evidence="8">
    <location>
        <begin position="114"/>
        <end position="124"/>
    </location>
</feature>
<name>A0A8C3IU45_CHRPI</name>
<evidence type="ECO:0000259" key="10">
    <source>
        <dbReference type="PROSITE" id="PS51718"/>
    </source>
</evidence>
<feature type="compositionally biased region" description="Acidic residues" evidence="8">
    <location>
        <begin position="504"/>
        <end position="529"/>
    </location>
</feature>
<dbReference type="InterPro" id="IPR030381">
    <property type="entry name" value="G_DYNAMIN_dom"/>
</dbReference>
<feature type="signal peptide" evidence="9">
    <location>
        <begin position="1"/>
        <end position="22"/>
    </location>
</feature>
<evidence type="ECO:0000256" key="8">
    <source>
        <dbReference type="SAM" id="MobiDB-lite"/>
    </source>
</evidence>
<dbReference type="SUPFAM" id="SSF52540">
    <property type="entry name" value="P-loop containing nucleoside triphosphate hydrolases"/>
    <property type="match status" value="1"/>
</dbReference>
<dbReference type="PANTHER" id="PTHR43681">
    <property type="entry name" value="TRANSMEMBRANE GTPASE FZO"/>
    <property type="match status" value="1"/>
</dbReference>
<protein>
    <recommendedName>
        <fullName evidence="7">Sarcalumenin</fullName>
    </recommendedName>
</protein>
<keyword evidence="3" id="KW-0703">Sarcoplasmic reticulum</keyword>